<evidence type="ECO:0000256" key="3">
    <source>
        <dbReference type="ARBA" id="ARBA00022729"/>
    </source>
</evidence>
<proteinExistence type="inferred from homology"/>
<evidence type="ECO:0000256" key="2">
    <source>
        <dbReference type="ARBA" id="ARBA00006275"/>
    </source>
</evidence>
<dbReference type="GO" id="GO:0009279">
    <property type="term" value="C:cell outer membrane"/>
    <property type="evidence" value="ECO:0007669"/>
    <property type="project" value="UniProtKB-SubCell"/>
</dbReference>
<evidence type="ECO:0000256" key="4">
    <source>
        <dbReference type="ARBA" id="ARBA00023136"/>
    </source>
</evidence>
<reference evidence="8" key="1">
    <citation type="submission" date="2023-03" db="EMBL/GenBank/DDBJ databases">
        <title>Andean soil-derived lignocellulolytic bacterial consortium as a source of novel taxa and putative plastic-active enzymes.</title>
        <authorList>
            <person name="Diaz-Garcia L."/>
            <person name="Chuvochina M."/>
            <person name="Feuerriegel G."/>
            <person name="Bunk B."/>
            <person name="Sproer C."/>
            <person name="Streit W.R."/>
            <person name="Rodriguez L.M."/>
            <person name="Overmann J."/>
            <person name="Jimenez D.J."/>
        </authorList>
    </citation>
    <scope>NUCLEOTIDE SEQUENCE</scope>
    <source>
        <strain evidence="8">MAG 3858</strain>
    </source>
</reference>
<keyword evidence="5" id="KW-0998">Cell outer membrane</keyword>
<dbReference type="EMBL" id="CP119313">
    <property type="protein sequence ID" value="WEK18402.1"/>
    <property type="molecule type" value="Genomic_DNA"/>
</dbReference>
<keyword evidence="3" id="KW-0732">Signal</keyword>
<evidence type="ECO:0000259" key="6">
    <source>
        <dbReference type="Pfam" id="PF07980"/>
    </source>
</evidence>
<dbReference type="InterPro" id="IPR011990">
    <property type="entry name" value="TPR-like_helical_dom_sf"/>
</dbReference>
<organism evidence="8 9">
    <name type="scientific">Candidatus Pedobacter colombiensis</name>
    <dbReference type="NCBI Taxonomy" id="3121371"/>
    <lineage>
        <taxon>Bacteria</taxon>
        <taxon>Pseudomonadati</taxon>
        <taxon>Bacteroidota</taxon>
        <taxon>Sphingobacteriia</taxon>
        <taxon>Sphingobacteriales</taxon>
        <taxon>Sphingobacteriaceae</taxon>
        <taxon>Pedobacter</taxon>
    </lineage>
</organism>
<protein>
    <submittedName>
        <fullName evidence="8">RagB/SusD family nutrient uptake outer membrane protein</fullName>
    </submittedName>
</protein>
<gene>
    <name evidence="8" type="ORF">P0Y49_16555</name>
</gene>
<feature type="domain" description="SusD-like N-terminal" evidence="7">
    <location>
        <begin position="27"/>
        <end position="226"/>
    </location>
</feature>
<dbReference type="Pfam" id="PF14322">
    <property type="entry name" value="SusD-like_3"/>
    <property type="match status" value="1"/>
</dbReference>
<evidence type="ECO:0000256" key="5">
    <source>
        <dbReference type="ARBA" id="ARBA00023237"/>
    </source>
</evidence>
<dbReference type="SUPFAM" id="SSF48452">
    <property type="entry name" value="TPR-like"/>
    <property type="match status" value="1"/>
</dbReference>
<comment type="subcellular location">
    <subcellularLocation>
        <location evidence="1">Cell outer membrane</location>
    </subcellularLocation>
</comment>
<sequence length="449" mass="50978">MNLLKCTNSIYVLILLACFGIISCKREWLDAKPDKSLVVPKTIADYQAFLDNTAFFTNQACSFAEMSTDDYYVSYADWLAADMQGKNVYVWAKYQLEGTANSDWNRCYARLLANNIVLEGISKITPIDIAYNNVKGTALFNRAYDTYILAQEFCKPYDASTSENDLGVALRLTGNLNDKLIRSTVAKTYRQIIEDLKAARNLLPVTPLYKSRPSLPAAYAMLARIYTTMEDYPNAKKYADSCLQIYNTLLDYNTLNTSASRPIPLFNNEVILNWDNGVNLIILSGLVDPTLYSSYDDNDLRKSAFFNSTTKIFKGSYNGSAIHFNGLAVDEVYLIRAECQARTGKTIAALEDLNTLLLKRFATGTFVPIAAVDEIDALRKILIERRKELCYRGLRWTDLRRLNKDPRFAITLTRNLNGEIYTLPPNDLRYTFEIPQNEILITGLEQNQR</sequence>
<feature type="domain" description="RagB/SusD" evidence="6">
    <location>
        <begin position="331"/>
        <end position="402"/>
    </location>
</feature>
<dbReference type="Proteomes" id="UP001214530">
    <property type="component" value="Chromosome"/>
</dbReference>
<dbReference type="PROSITE" id="PS51257">
    <property type="entry name" value="PROKAR_LIPOPROTEIN"/>
    <property type="match status" value="1"/>
</dbReference>
<evidence type="ECO:0000259" key="7">
    <source>
        <dbReference type="Pfam" id="PF14322"/>
    </source>
</evidence>
<dbReference type="Pfam" id="PF07980">
    <property type="entry name" value="SusD_RagB"/>
    <property type="match status" value="1"/>
</dbReference>
<accession>A0AAJ5W8H5</accession>
<evidence type="ECO:0000256" key="1">
    <source>
        <dbReference type="ARBA" id="ARBA00004442"/>
    </source>
</evidence>
<evidence type="ECO:0000313" key="8">
    <source>
        <dbReference type="EMBL" id="WEK18402.1"/>
    </source>
</evidence>
<dbReference type="InterPro" id="IPR012944">
    <property type="entry name" value="SusD_RagB_dom"/>
</dbReference>
<comment type="similarity">
    <text evidence="2">Belongs to the SusD family.</text>
</comment>
<dbReference type="AlphaFoldDB" id="A0AAJ5W8H5"/>
<name>A0AAJ5W8H5_9SPHI</name>
<dbReference type="InterPro" id="IPR033985">
    <property type="entry name" value="SusD-like_N"/>
</dbReference>
<evidence type="ECO:0000313" key="9">
    <source>
        <dbReference type="Proteomes" id="UP001214530"/>
    </source>
</evidence>
<dbReference type="Gene3D" id="1.25.40.390">
    <property type="match status" value="1"/>
</dbReference>
<keyword evidence="4" id="KW-0472">Membrane</keyword>